<proteinExistence type="predicted"/>
<reference evidence="4" key="1">
    <citation type="journal article" date="2019" name="Int. J. Syst. Evol. Microbiol.">
        <title>The Global Catalogue of Microorganisms (GCM) 10K type strain sequencing project: providing services to taxonomists for standard genome sequencing and annotation.</title>
        <authorList>
            <consortium name="The Broad Institute Genomics Platform"/>
            <consortium name="The Broad Institute Genome Sequencing Center for Infectious Disease"/>
            <person name="Wu L."/>
            <person name="Ma J."/>
        </authorList>
    </citation>
    <scope>NUCLEOTIDE SEQUENCE [LARGE SCALE GENOMIC DNA]</scope>
    <source>
        <strain evidence="4">KCTC 52274</strain>
    </source>
</reference>
<keyword evidence="4" id="KW-1185">Reference proteome</keyword>
<name>A0ABW5LBK9_9FLAO</name>
<dbReference type="RefSeq" id="WP_378290756.1">
    <property type="nucleotide sequence ID" value="NZ_JBHULE010000008.1"/>
</dbReference>
<comment type="caution">
    <text evidence="3">The sequence shown here is derived from an EMBL/GenBank/DDBJ whole genome shotgun (WGS) entry which is preliminary data.</text>
</comment>
<dbReference type="Pfam" id="PF01648">
    <property type="entry name" value="ACPS"/>
    <property type="match status" value="1"/>
</dbReference>
<evidence type="ECO:0000313" key="3">
    <source>
        <dbReference type="EMBL" id="MFD2562290.1"/>
    </source>
</evidence>
<protein>
    <submittedName>
        <fullName evidence="3">4'-phosphopantetheinyl transferase superfamily protein</fullName>
    </submittedName>
</protein>
<organism evidence="3 4">
    <name type="scientific">Aquimarina rubra</name>
    <dbReference type="NCBI Taxonomy" id="1920033"/>
    <lineage>
        <taxon>Bacteria</taxon>
        <taxon>Pseudomonadati</taxon>
        <taxon>Bacteroidota</taxon>
        <taxon>Flavobacteriia</taxon>
        <taxon>Flavobacteriales</taxon>
        <taxon>Flavobacteriaceae</taxon>
        <taxon>Aquimarina</taxon>
    </lineage>
</organism>
<dbReference type="InterPro" id="IPR037143">
    <property type="entry name" value="4-PPantetheinyl_Trfase_dom_sf"/>
</dbReference>
<sequence length="182" mass="20926">MIGNDIIDLKLAAVQSNWQRKGWLHKIFTGSEQKTIWDANDPNHMIWKLWSMKEAAYKAHQRCFSLSPKYNPWDFICTDNKVVTQNKSYQTISKYTEDYIYTIAYSDAENTNFVSKVFTGAQDQYKRILQNYIADIKGVNLCDVTLQKDNRGIPDVKICNQSSHIPLSLSSHGSFSAFAIDL</sequence>
<dbReference type="Gene3D" id="3.90.470.20">
    <property type="entry name" value="4'-phosphopantetheinyl transferase domain"/>
    <property type="match status" value="1"/>
</dbReference>
<feature type="domain" description="4'-phosphopantetheinyl transferase" evidence="2">
    <location>
        <begin position="2"/>
        <end position="102"/>
    </location>
</feature>
<accession>A0ABW5LBK9</accession>
<dbReference type="SUPFAM" id="SSF56214">
    <property type="entry name" value="4'-phosphopantetheinyl transferase"/>
    <property type="match status" value="1"/>
</dbReference>
<evidence type="ECO:0000313" key="4">
    <source>
        <dbReference type="Proteomes" id="UP001597319"/>
    </source>
</evidence>
<dbReference type="Proteomes" id="UP001597319">
    <property type="component" value="Unassembled WGS sequence"/>
</dbReference>
<evidence type="ECO:0000259" key="2">
    <source>
        <dbReference type="Pfam" id="PF01648"/>
    </source>
</evidence>
<dbReference type="GO" id="GO:0016740">
    <property type="term" value="F:transferase activity"/>
    <property type="evidence" value="ECO:0007669"/>
    <property type="project" value="UniProtKB-KW"/>
</dbReference>
<gene>
    <name evidence="3" type="ORF">ACFSR1_06375</name>
</gene>
<dbReference type="InterPro" id="IPR008278">
    <property type="entry name" value="4-PPantetheinyl_Trfase_dom"/>
</dbReference>
<dbReference type="EMBL" id="JBHULE010000008">
    <property type="protein sequence ID" value="MFD2562290.1"/>
    <property type="molecule type" value="Genomic_DNA"/>
</dbReference>
<keyword evidence="1 3" id="KW-0808">Transferase</keyword>
<evidence type="ECO:0000256" key="1">
    <source>
        <dbReference type="ARBA" id="ARBA00022679"/>
    </source>
</evidence>